<dbReference type="PROSITE" id="PS51257">
    <property type="entry name" value="PROKAR_LIPOPROTEIN"/>
    <property type="match status" value="1"/>
</dbReference>
<dbReference type="CDD" id="cd16018">
    <property type="entry name" value="Enpp"/>
    <property type="match status" value="1"/>
</dbReference>
<feature type="chain" id="PRO_5013354227" evidence="1">
    <location>
        <begin position="22"/>
        <end position="438"/>
    </location>
</feature>
<comment type="caution">
    <text evidence="2">The sequence shown here is derived from an EMBL/GenBank/DDBJ whole genome shotgun (WGS) entry which is preliminary data.</text>
</comment>
<dbReference type="AlphaFoldDB" id="A0A2A4IB71"/>
<accession>A0A2A4IB71</accession>
<keyword evidence="3" id="KW-1185">Reference proteome</keyword>
<name>A0A2A4IB71_9SPHN</name>
<evidence type="ECO:0000256" key="1">
    <source>
        <dbReference type="SAM" id="SignalP"/>
    </source>
</evidence>
<evidence type="ECO:0000313" key="2">
    <source>
        <dbReference type="EMBL" id="PCG15060.1"/>
    </source>
</evidence>
<dbReference type="GO" id="GO:0016787">
    <property type="term" value="F:hydrolase activity"/>
    <property type="evidence" value="ECO:0007669"/>
    <property type="project" value="UniProtKB-ARBA"/>
</dbReference>
<dbReference type="PANTHER" id="PTHR10151">
    <property type="entry name" value="ECTONUCLEOTIDE PYROPHOSPHATASE/PHOSPHODIESTERASE"/>
    <property type="match status" value="1"/>
</dbReference>
<dbReference type="Pfam" id="PF01663">
    <property type="entry name" value="Phosphodiest"/>
    <property type="match status" value="1"/>
</dbReference>
<dbReference type="Gene3D" id="3.30.1360.180">
    <property type="match status" value="1"/>
</dbReference>
<dbReference type="Proteomes" id="UP000218323">
    <property type="component" value="Unassembled WGS sequence"/>
</dbReference>
<dbReference type="Gene3D" id="3.40.720.10">
    <property type="entry name" value="Alkaline Phosphatase, subunit A"/>
    <property type="match status" value="1"/>
</dbReference>
<evidence type="ECO:0000313" key="3">
    <source>
        <dbReference type="Proteomes" id="UP000218323"/>
    </source>
</evidence>
<dbReference type="InterPro" id="IPR017850">
    <property type="entry name" value="Alkaline_phosphatase_core_sf"/>
</dbReference>
<sequence>MKAPFASLAAALALLSGCAYPYTLRALPPATTPAPPAMAASAPIEQRPPVTILVSIDGFRPDYLDRGVTPNLSRLAAGGVTAAMRPSFPSKTAPNHWTLVTGLVPDHHGVVANTIEDAARPGETFTMANDDPFWWNGGEPLWVTAEKAGIRTATMFWPGSNVAWGGVRDPQWPHPVANGTRPHDWQEFNQQISGHQRVDAVIDWLRRPAATRPAFVTLYFDTVDTAGHTFGPAAPEMTAAVAQVDGWIGELVAGLATLGQPANLVIVADHGMAPTSSTRTIALDTIVPPADARIIDTGPFATFVPMPGREDAVARALLTPHPHMQCWRRQEIPARFRYGTNPRIPPFLCLAEDGPAGAWTISKTAPTRPFTGGAHGYDNDAADMRALFIANGPAFATGRRIATFDNVDIAPLVRDLLGLPPGQRLDGDDRPFRGVLRR</sequence>
<gene>
    <name evidence="2" type="ORF">COA07_05790</name>
</gene>
<organism evidence="2 3">
    <name type="scientific">Sphingomonas adhaesiva</name>
    <dbReference type="NCBI Taxonomy" id="28212"/>
    <lineage>
        <taxon>Bacteria</taxon>
        <taxon>Pseudomonadati</taxon>
        <taxon>Pseudomonadota</taxon>
        <taxon>Alphaproteobacteria</taxon>
        <taxon>Sphingomonadales</taxon>
        <taxon>Sphingomonadaceae</taxon>
        <taxon>Sphingomonas</taxon>
    </lineage>
</organism>
<feature type="signal peptide" evidence="1">
    <location>
        <begin position="1"/>
        <end position="21"/>
    </location>
</feature>
<dbReference type="EMBL" id="NWVC01000002">
    <property type="protein sequence ID" value="PCG15060.1"/>
    <property type="molecule type" value="Genomic_DNA"/>
</dbReference>
<reference evidence="2 3" key="1">
    <citation type="submission" date="2017-09" db="EMBL/GenBank/DDBJ databases">
        <title>Sphingomonas adhaesiva DSM 7418, whole genome shotgun sequence.</title>
        <authorList>
            <person name="Feng G."/>
            <person name="Zhu H."/>
        </authorList>
    </citation>
    <scope>NUCLEOTIDE SEQUENCE [LARGE SCALE GENOMIC DNA]</scope>
    <source>
        <strain evidence="2 3">DSM 7418</strain>
    </source>
</reference>
<dbReference type="SUPFAM" id="SSF53649">
    <property type="entry name" value="Alkaline phosphatase-like"/>
    <property type="match status" value="1"/>
</dbReference>
<dbReference type="PANTHER" id="PTHR10151:SF120">
    <property type="entry name" value="BIS(5'-ADENOSYL)-TRIPHOSPHATASE"/>
    <property type="match status" value="1"/>
</dbReference>
<dbReference type="InterPro" id="IPR002591">
    <property type="entry name" value="Phosphodiest/P_Trfase"/>
</dbReference>
<protein>
    <submittedName>
        <fullName evidence="2">Alkaline phosphatase family protein</fullName>
    </submittedName>
</protein>
<dbReference type="RefSeq" id="WP_066708532.1">
    <property type="nucleotide sequence ID" value="NZ_JBHIWA010000001.1"/>
</dbReference>
<proteinExistence type="predicted"/>
<keyword evidence="1" id="KW-0732">Signal</keyword>